<proteinExistence type="predicted"/>
<dbReference type="GO" id="GO:0000139">
    <property type="term" value="C:Golgi membrane"/>
    <property type="evidence" value="ECO:0007669"/>
    <property type="project" value="InterPro"/>
</dbReference>
<dbReference type="GO" id="GO:0005789">
    <property type="term" value="C:endoplasmic reticulum membrane"/>
    <property type="evidence" value="ECO:0007669"/>
    <property type="project" value="TreeGrafter"/>
</dbReference>
<gene>
    <name evidence="2" type="ORF">GE061_001185</name>
</gene>
<organism evidence="2 3">
    <name type="scientific">Apolygus lucorum</name>
    <name type="common">Small green plant bug</name>
    <name type="synonym">Lygocoris lucorum</name>
    <dbReference type="NCBI Taxonomy" id="248454"/>
    <lineage>
        <taxon>Eukaryota</taxon>
        <taxon>Metazoa</taxon>
        <taxon>Ecdysozoa</taxon>
        <taxon>Arthropoda</taxon>
        <taxon>Hexapoda</taxon>
        <taxon>Insecta</taxon>
        <taxon>Pterygota</taxon>
        <taxon>Neoptera</taxon>
        <taxon>Paraneoptera</taxon>
        <taxon>Hemiptera</taxon>
        <taxon>Heteroptera</taxon>
        <taxon>Panheteroptera</taxon>
        <taxon>Cimicomorpha</taxon>
        <taxon>Miridae</taxon>
        <taxon>Mirini</taxon>
        <taxon>Apolygus</taxon>
    </lineage>
</organism>
<feature type="domain" description="CWH43-like N-terminal" evidence="1">
    <location>
        <begin position="35"/>
        <end position="260"/>
    </location>
</feature>
<dbReference type="Proteomes" id="UP000466442">
    <property type="component" value="Linkage Group LG1"/>
</dbReference>
<keyword evidence="3" id="KW-1185">Reference proteome</keyword>
<dbReference type="AlphaFoldDB" id="A0A6A4K0V8"/>
<protein>
    <recommendedName>
        <fullName evidence="1">CWH43-like N-terminal domain-containing protein</fullName>
    </recommendedName>
</protein>
<name>A0A6A4K0V8_APOLU</name>
<dbReference type="InterPro" id="IPR039545">
    <property type="entry name" value="PGAP2"/>
</dbReference>
<dbReference type="OrthoDB" id="68581at2759"/>
<sequence length="276" mass="32006">MRTFNMDLDDASHQSTIPSTRRVDNTKLVFYQISFRQLSLVTVLLPLVALVLCFITAYTFQQSEIHETHCKVYNVIPSISAITGISPERYLWRMSIALHLGPRFLISSVYYNYYASRVNLIVPASDQEWYAKLVKICYWVNITEISSLMGVTYISNRDNYPVHEKIFITFMISSLVYMLISLIIYRRIHQPMTKRQEISYAIKKLLFITSIICTAGLVIFFMKHRLFCHVLAFSWFALCEYIIASANMGYHVTVFLDFPNEVMAIAPKESSHGKED</sequence>
<comment type="caution">
    <text evidence="2">The sequence shown here is derived from an EMBL/GenBank/DDBJ whole genome shotgun (WGS) entry which is preliminary data.</text>
</comment>
<dbReference type="EMBL" id="WIXP02000001">
    <property type="protein sequence ID" value="KAF6216835.1"/>
    <property type="molecule type" value="Genomic_DNA"/>
</dbReference>
<dbReference type="PANTHER" id="PTHR12892:SF17">
    <property type="entry name" value="POST-GPI ATTACHMENT TO PROTEINS FACTOR 2-LIKE"/>
    <property type="match status" value="1"/>
</dbReference>
<evidence type="ECO:0000313" key="3">
    <source>
        <dbReference type="Proteomes" id="UP000466442"/>
    </source>
</evidence>
<dbReference type="PANTHER" id="PTHR12892">
    <property type="entry name" value="FGF RECEPTOR ACTIVATING PROTEIN 1"/>
    <property type="match status" value="1"/>
</dbReference>
<dbReference type="GO" id="GO:0006506">
    <property type="term" value="P:GPI anchor biosynthetic process"/>
    <property type="evidence" value="ECO:0007669"/>
    <property type="project" value="TreeGrafter"/>
</dbReference>
<evidence type="ECO:0000259" key="1">
    <source>
        <dbReference type="Pfam" id="PF10277"/>
    </source>
</evidence>
<dbReference type="InterPro" id="IPR019402">
    <property type="entry name" value="CWH43_N"/>
</dbReference>
<reference evidence="2" key="1">
    <citation type="journal article" date="2021" name="Mol. Ecol. Resour.">
        <title>Apolygus lucorum genome provides insights into omnivorousness and mesophyll feeding.</title>
        <authorList>
            <person name="Liu Y."/>
            <person name="Liu H."/>
            <person name="Wang H."/>
            <person name="Huang T."/>
            <person name="Liu B."/>
            <person name="Yang B."/>
            <person name="Yin L."/>
            <person name="Li B."/>
            <person name="Zhang Y."/>
            <person name="Zhang S."/>
            <person name="Jiang F."/>
            <person name="Zhang X."/>
            <person name="Ren Y."/>
            <person name="Wang B."/>
            <person name="Wang S."/>
            <person name="Lu Y."/>
            <person name="Wu K."/>
            <person name="Fan W."/>
            <person name="Wang G."/>
        </authorList>
    </citation>
    <scope>NUCLEOTIDE SEQUENCE</scope>
    <source>
        <strain evidence="2">12Hb</strain>
    </source>
</reference>
<dbReference type="Pfam" id="PF10277">
    <property type="entry name" value="Frag1"/>
    <property type="match status" value="1"/>
</dbReference>
<accession>A0A6A4K0V8</accession>
<evidence type="ECO:0000313" key="2">
    <source>
        <dbReference type="EMBL" id="KAF6216835.1"/>
    </source>
</evidence>